<feature type="transmembrane region" description="Helical" evidence="1">
    <location>
        <begin position="294"/>
        <end position="317"/>
    </location>
</feature>
<keyword evidence="1" id="KW-0472">Membrane</keyword>
<name>A0A7R9BX23_9CRUS</name>
<feature type="transmembrane region" description="Helical" evidence="1">
    <location>
        <begin position="352"/>
        <end position="375"/>
    </location>
</feature>
<feature type="transmembrane region" description="Helical" evidence="1">
    <location>
        <begin position="221"/>
        <end position="246"/>
    </location>
</feature>
<organism evidence="2">
    <name type="scientific">Notodromas monacha</name>
    <dbReference type="NCBI Taxonomy" id="399045"/>
    <lineage>
        <taxon>Eukaryota</taxon>
        <taxon>Metazoa</taxon>
        <taxon>Ecdysozoa</taxon>
        <taxon>Arthropoda</taxon>
        <taxon>Crustacea</taxon>
        <taxon>Oligostraca</taxon>
        <taxon>Ostracoda</taxon>
        <taxon>Podocopa</taxon>
        <taxon>Podocopida</taxon>
        <taxon>Cypridocopina</taxon>
        <taxon>Cypridoidea</taxon>
        <taxon>Cyprididae</taxon>
        <taxon>Notodromas</taxon>
    </lineage>
</organism>
<accession>A0A7R9BX23</accession>
<gene>
    <name evidence="2" type="ORF">NMOB1V02_LOCUS9864</name>
</gene>
<evidence type="ECO:0000256" key="1">
    <source>
        <dbReference type="SAM" id="Phobius"/>
    </source>
</evidence>
<protein>
    <submittedName>
        <fullName evidence="2">Uncharacterized protein</fullName>
    </submittedName>
</protein>
<dbReference type="AlphaFoldDB" id="A0A7R9BX23"/>
<reference evidence="2" key="1">
    <citation type="submission" date="2020-11" db="EMBL/GenBank/DDBJ databases">
        <authorList>
            <person name="Tran Van P."/>
        </authorList>
    </citation>
    <scope>NUCLEOTIDE SEQUENCE</scope>
</reference>
<feature type="transmembrane region" description="Helical" evidence="1">
    <location>
        <begin position="323"/>
        <end position="340"/>
    </location>
</feature>
<dbReference type="Proteomes" id="UP000678499">
    <property type="component" value="Unassembled WGS sequence"/>
</dbReference>
<proteinExistence type="predicted"/>
<dbReference type="EMBL" id="OA885670">
    <property type="protein sequence ID" value="CAD7282235.1"/>
    <property type="molecule type" value="Genomic_DNA"/>
</dbReference>
<sequence>MEIKAPKDKVIQLDQDEFAYVDADKGRVTQYCAGSDDDKIPATENLYVLPYSGSRISTPNGISSTRPGMKIFLDGTVVRSEEEEIEVSVLNSKTTKDSIVVESGAKVGYKLGNFHHNNKKMGVEWFMMLSREDEAARDVNLSLTQPVYEPGELRPTSANPGDVLGHSMPGISFALIAAYHAWVVIHRYVKHQYFGTEFVGTMDGMAVPFTRKSSRLTMTSVFAVPVHINLIYFGLAGILSNIALVACPQSILLAMSSALFIFLLGTWWASMAVILKVLPVILPGYKDKMFHEKFMMVISVVSFELTVAMTLLILLYVLVHINLIYFGLAGILSNIALVACPQSILLAMSSALFIFLLGTWWASMAVILKVLPVILPGYKDKMFHEKFMMVISVVSFELTVAMTLLILLYVLVCFRVRCLGRKNSPEYRIKTGFELMMEARLEDEKDDRLC</sequence>
<keyword evidence="1" id="KW-1133">Transmembrane helix</keyword>
<evidence type="ECO:0000313" key="3">
    <source>
        <dbReference type="Proteomes" id="UP000678499"/>
    </source>
</evidence>
<evidence type="ECO:0000313" key="2">
    <source>
        <dbReference type="EMBL" id="CAD7282235.1"/>
    </source>
</evidence>
<feature type="transmembrane region" description="Helical" evidence="1">
    <location>
        <begin position="258"/>
        <end position="282"/>
    </location>
</feature>
<keyword evidence="1" id="KW-0812">Transmembrane</keyword>
<feature type="transmembrane region" description="Helical" evidence="1">
    <location>
        <begin position="387"/>
        <end position="412"/>
    </location>
</feature>
<keyword evidence="3" id="KW-1185">Reference proteome</keyword>
<dbReference type="EMBL" id="CAJPEX010003633">
    <property type="protein sequence ID" value="CAG0922387.1"/>
    <property type="molecule type" value="Genomic_DNA"/>
</dbReference>